<proteinExistence type="predicted"/>
<keyword evidence="2" id="KW-1185">Reference proteome</keyword>
<gene>
    <name evidence="1" type="ORF">A3Q56_05522</name>
</gene>
<comment type="caution">
    <text evidence="1">The sequence shown here is derived from an EMBL/GenBank/DDBJ whole genome shotgun (WGS) entry which is preliminary data.</text>
</comment>
<dbReference type="EMBL" id="LWCA01000837">
    <property type="protein sequence ID" value="OAF66761.1"/>
    <property type="molecule type" value="Genomic_DNA"/>
</dbReference>
<sequence>MQSLSSSVFFKAFFVLFKKKYSKFSEHIDFLLKFDKKRMKENSKMWFKGASICAPSINNGCKRFNSNIKKNHLTKQL</sequence>
<dbReference type="Proteomes" id="UP000078046">
    <property type="component" value="Unassembled WGS sequence"/>
</dbReference>
<evidence type="ECO:0000313" key="2">
    <source>
        <dbReference type="Proteomes" id="UP000078046"/>
    </source>
</evidence>
<evidence type="ECO:0000313" key="1">
    <source>
        <dbReference type="EMBL" id="OAF66761.1"/>
    </source>
</evidence>
<organism evidence="1 2">
    <name type="scientific">Intoshia linei</name>
    <dbReference type="NCBI Taxonomy" id="1819745"/>
    <lineage>
        <taxon>Eukaryota</taxon>
        <taxon>Metazoa</taxon>
        <taxon>Spiralia</taxon>
        <taxon>Lophotrochozoa</taxon>
        <taxon>Mesozoa</taxon>
        <taxon>Orthonectida</taxon>
        <taxon>Rhopaluridae</taxon>
        <taxon>Intoshia</taxon>
    </lineage>
</organism>
<dbReference type="AlphaFoldDB" id="A0A177AZE9"/>
<protein>
    <submittedName>
        <fullName evidence="1">Uncharacterized protein</fullName>
    </submittedName>
</protein>
<accession>A0A177AZE9</accession>
<reference evidence="1 2" key="1">
    <citation type="submission" date="2016-04" db="EMBL/GenBank/DDBJ databases">
        <title>The genome of Intoshia linei affirms orthonectids as highly simplified spiralians.</title>
        <authorList>
            <person name="Mikhailov K.V."/>
            <person name="Slusarev G.S."/>
            <person name="Nikitin M.A."/>
            <person name="Logacheva M.D."/>
            <person name="Penin A."/>
            <person name="Aleoshin V."/>
            <person name="Panchin Y.V."/>
        </authorList>
    </citation>
    <scope>NUCLEOTIDE SEQUENCE [LARGE SCALE GENOMIC DNA]</scope>
    <source>
        <strain evidence="1">Intl2013</strain>
        <tissue evidence="1">Whole animal</tissue>
    </source>
</reference>
<name>A0A177AZE9_9BILA</name>